<keyword evidence="4" id="KW-1185">Reference proteome</keyword>
<protein>
    <submittedName>
        <fullName evidence="3">SHOCT domain-containing protein</fullName>
    </submittedName>
</protein>
<comment type="caution">
    <text evidence="3">The sequence shown here is derived from an EMBL/GenBank/DDBJ whole genome shotgun (WGS) entry which is preliminary data.</text>
</comment>
<feature type="compositionally biased region" description="Polar residues" evidence="1">
    <location>
        <begin position="122"/>
        <end position="131"/>
    </location>
</feature>
<dbReference type="PRINTS" id="PR01217">
    <property type="entry name" value="PRICHEXTENSN"/>
</dbReference>
<feature type="compositionally biased region" description="Low complexity" evidence="1">
    <location>
        <begin position="205"/>
        <end position="215"/>
    </location>
</feature>
<evidence type="ECO:0000313" key="3">
    <source>
        <dbReference type="EMBL" id="MBL7626090.1"/>
    </source>
</evidence>
<organism evidence="3 4">
    <name type="scientific">Frankia nepalensis</name>
    <dbReference type="NCBI Taxonomy" id="1836974"/>
    <lineage>
        <taxon>Bacteria</taxon>
        <taxon>Bacillati</taxon>
        <taxon>Actinomycetota</taxon>
        <taxon>Actinomycetes</taxon>
        <taxon>Frankiales</taxon>
        <taxon>Frankiaceae</taxon>
        <taxon>Frankia</taxon>
    </lineage>
</organism>
<reference evidence="3" key="1">
    <citation type="submission" date="2020-12" db="EMBL/GenBank/DDBJ databases">
        <title>Genomic characterization of non-nitrogen-fixing Frankia strains.</title>
        <authorList>
            <person name="Carlos-Shanley C."/>
            <person name="Guerra T."/>
            <person name="Hahn D."/>
        </authorList>
    </citation>
    <scope>NUCLEOTIDE SEQUENCE</scope>
    <source>
        <strain evidence="3">CN6</strain>
    </source>
</reference>
<feature type="region of interest" description="Disordered" evidence="1">
    <location>
        <begin position="93"/>
        <end position="131"/>
    </location>
</feature>
<feature type="region of interest" description="Disordered" evidence="1">
    <location>
        <begin position="191"/>
        <end position="249"/>
    </location>
</feature>
<dbReference type="EMBL" id="JAEACQ010000123">
    <property type="protein sequence ID" value="MBL7626090.1"/>
    <property type="molecule type" value="Genomic_DNA"/>
</dbReference>
<sequence length="283" mass="29153">MRTLTSQGEQAVADLSAKYGVSTDAVRAMLEAVRLGNGTMAQFSHPEFGGGGQWMASGMTMVADMFNDDLRATVSGLARELSSLLASTPVYTPAPGPAATGTPGPVHQANQDTWWPGELGRPSSSGGQNDTRYAVFPQVRRLAVRSGGGPVRVHDTLDHAIHGVQQQQGGPPGTLSFTSQHGTFTIESLPLVSPAAPTTPPAPEPAAATAADAGPAAPPAPARSTAPPEQAPVPPAPPSRTAPPATDTDAVLATLDRLGDLHQRGILTDEEFAAKKAELLARL</sequence>
<dbReference type="Proteomes" id="UP000604475">
    <property type="component" value="Unassembled WGS sequence"/>
</dbReference>
<accession>A0A937R8Z7</accession>
<dbReference type="InterPro" id="IPR018649">
    <property type="entry name" value="SHOCT"/>
</dbReference>
<name>A0A937R8Z7_9ACTN</name>
<feature type="domain" description="SHOCT" evidence="2">
    <location>
        <begin position="254"/>
        <end position="280"/>
    </location>
</feature>
<dbReference type="RefSeq" id="WP_203002922.1">
    <property type="nucleotide sequence ID" value="NZ_JADWYU010000102.1"/>
</dbReference>
<dbReference type="AlphaFoldDB" id="A0A937R8Z7"/>
<dbReference type="Pfam" id="PF09851">
    <property type="entry name" value="SHOCT"/>
    <property type="match status" value="1"/>
</dbReference>
<feature type="compositionally biased region" description="Pro residues" evidence="1">
    <location>
        <begin position="229"/>
        <end position="241"/>
    </location>
</feature>
<evidence type="ECO:0000259" key="2">
    <source>
        <dbReference type="Pfam" id="PF09851"/>
    </source>
</evidence>
<evidence type="ECO:0000256" key="1">
    <source>
        <dbReference type="SAM" id="MobiDB-lite"/>
    </source>
</evidence>
<evidence type="ECO:0000313" key="4">
    <source>
        <dbReference type="Proteomes" id="UP000604475"/>
    </source>
</evidence>
<proteinExistence type="predicted"/>
<gene>
    <name evidence="3" type="ORF">I7412_02645</name>
</gene>